<organism evidence="1 2">
    <name type="scientific">Paenibacillus aquistagni</name>
    <dbReference type="NCBI Taxonomy" id="1852522"/>
    <lineage>
        <taxon>Bacteria</taxon>
        <taxon>Bacillati</taxon>
        <taxon>Bacillota</taxon>
        <taxon>Bacilli</taxon>
        <taxon>Bacillales</taxon>
        <taxon>Paenibacillaceae</taxon>
        <taxon>Paenibacillus</taxon>
    </lineage>
</organism>
<evidence type="ECO:0000313" key="1">
    <source>
        <dbReference type="EMBL" id="SMG35523.1"/>
    </source>
</evidence>
<sequence>MSYNYTPIHKLFKHVGYHPGRYLHIVDVTSRTVDFDYSEKERVDQLVIGSDEPLNESALRNICRDKLMEEHPDFQFYREVEIASLDVVEAFDREMTEGQQE</sequence>
<dbReference type="AlphaFoldDB" id="A0A1X7K494"/>
<name>A0A1X7K494_9BACL</name>
<dbReference type="Proteomes" id="UP000193834">
    <property type="component" value="Unassembled WGS sequence"/>
</dbReference>
<protein>
    <submittedName>
        <fullName evidence="1">Uncharacterized protein</fullName>
    </submittedName>
</protein>
<accession>A0A1X7K494</accession>
<dbReference type="STRING" id="1852522.SAMN06295960_2039"/>
<evidence type="ECO:0000313" key="2">
    <source>
        <dbReference type="Proteomes" id="UP000193834"/>
    </source>
</evidence>
<reference evidence="1 2" key="1">
    <citation type="submission" date="2017-04" db="EMBL/GenBank/DDBJ databases">
        <authorList>
            <person name="Afonso C.L."/>
            <person name="Miller P.J."/>
            <person name="Scott M.A."/>
            <person name="Spackman E."/>
            <person name="Goraichik I."/>
            <person name="Dimitrov K.M."/>
            <person name="Suarez D.L."/>
            <person name="Swayne D.E."/>
        </authorList>
    </citation>
    <scope>NUCLEOTIDE SEQUENCE [LARGE SCALE GENOMIC DNA]</scope>
    <source>
        <strain evidence="1 2">11</strain>
    </source>
</reference>
<dbReference type="RefSeq" id="WP_240968166.1">
    <property type="nucleotide sequence ID" value="NZ_FXAZ01000002.1"/>
</dbReference>
<keyword evidence="2" id="KW-1185">Reference proteome</keyword>
<gene>
    <name evidence="1" type="ORF">SAMN06295960_2039</name>
</gene>
<proteinExistence type="predicted"/>
<dbReference type="EMBL" id="FXAZ01000002">
    <property type="protein sequence ID" value="SMG35523.1"/>
    <property type="molecule type" value="Genomic_DNA"/>
</dbReference>